<evidence type="ECO:0000313" key="3">
    <source>
        <dbReference type="Proteomes" id="UP001189429"/>
    </source>
</evidence>
<gene>
    <name evidence="2" type="ORF">PCOR1329_LOCUS7141</name>
</gene>
<evidence type="ECO:0000313" key="2">
    <source>
        <dbReference type="EMBL" id="CAK0798369.1"/>
    </source>
</evidence>
<name>A0ABN9Q1H8_9DINO</name>
<feature type="region of interest" description="Disordered" evidence="1">
    <location>
        <begin position="58"/>
        <end position="86"/>
    </location>
</feature>
<keyword evidence="3" id="KW-1185">Reference proteome</keyword>
<reference evidence="2" key="1">
    <citation type="submission" date="2023-10" db="EMBL/GenBank/DDBJ databases">
        <authorList>
            <person name="Chen Y."/>
            <person name="Shah S."/>
            <person name="Dougan E. K."/>
            <person name="Thang M."/>
            <person name="Chan C."/>
        </authorList>
    </citation>
    <scope>NUCLEOTIDE SEQUENCE [LARGE SCALE GENOMIC DNA]</scope>
</reference>
<proteinExistence type="predicted"/>
<dbReference type="EMBL" id="CAUYUJ010001928">
    <property type="protein sequence ID" value="CAK0798369.1"/>
    <property type="molecule type" value="Genomic_DNA"/>
</dbReference>
<feature type="non-terminal residue" evidence="2">
    <location>
        <position position="375"/>
    </location>
</feature>
<sequence length="375" mass="40917">MLYGMTLEGTTILCRFALRIYGLLCHKGSRDGNYAIHGVSVLSKPIGRITNDLPCQEQDQMQGEAADQTVPADPVPDLAPPGPQHPQLMTTEQDEDFFPAIGGEVDEQTISARGRKKASFMDIPSHLLEVRDQLRAEGLGAGTTNFDQTYLVYGAPEACLRVAALKMYGRGDDPIKLASHRMAPVAFEREAEHMVIDGQSIDAIDAIDDQIIDARADTLGTEFERIGHLVFEVGGMCCCERCAVPLSGRGEASLRGSVDMTDRAKNWHAIVSKRRFTVSIYAVHGILLYLPQILPTTSTRCRVWLGSERRPSASPPTFHSFDFGDALPKNTGVSLGDSRLRRRWPASASALADMVAAGFSELSVPECQEALEALD</sequence>
<protein>
    <submittedName>
        <fullName evidence="2">Uncharacterized protein</fullName>
    </submittedName>
</protein>
<organism evidence="2 3">
    <name type="scientific">Prorocentrum cordatum</name>
    <dbReference type="NCBI Taxonomy" id="2364126"/>
    <lineage>
        <taxon>Eukaryota</taxon>
        <taxon>Sar</taxon>
        <taxon>Alveolata</taxon>
        <taxon>Dinophyceae</taxon>
        <taxon>Prorocentrales</taxon>
        <taxon>Prorocentraceae</taxon>
        <taxon>Prorocentrum</taxon>
    </lineage>
</organism>
<evidence type="ECO:0000256" key="1">
    <source>
        <dbReference type="SAM" id="MobiDB-lite"/>
    </source>
</evidence>
<accession>A0ABN9Q1H8</accession>
<comment type="caution">
    <text evidence="2">The sequence shown here is derived from an EMBL/GenBank/DDBJ whole genome shotgun (WGS) entry which is preliminary data.</text>
</comment>
<dbReference type="Proteomes" id="UP001189429">
    <property type="component" value="Unassembled WGS sequence"/>
</dbReference>
<feature type="compositionally biased region" description="Pro residues" evidence="1">
    <location>
        <begin position="73"/>
        <end position="84"/>
    </location>
</feature>